<comment type="caution">
    <text evidence="1">The sequence shown here is derived from an EMBL/GenBank/DDBJ whole genome shotgun (WGS) entry which is preliminary data.</text>
</comment>
<keyword evidence="2" id="KW-1185">Reference proteome</keyword>
<dbReference type="RefSeq" id="WP_148778543.1">
    <property type="nucleotide sequence ID" value="NZ_VSSS01000089.1"/>
</dbReference>
<organism evidence="1 2">
    <name type="scientific">Bradyrhizobium rifense</name>
    <dbReference type="NCBI Taxonomy" id="515499"/>
    <lineage>
        <taxon>Bacteria</taxon>
        <taxon>Pseudomonadati</taxon>
        <taxon>Pseudomonadota</taxon>
        <taxon>Alphaproteobacteria</taxon>
        <taxon>Hyphomicrobiales</taxon>
        <taxon>Nitrobacteraceae</taxon>
        <taxon>Bradyrhizobium</taxon>
    </lineage>
</organism>
<evidence type="ECO:0000313" key="1">
    <source>
        <dbReference type="EMBL" id="TYL84977.1"/>
    </source>
</evidence>
<evidence type="ECO:0000313" key="2">
    <source>
        <dbReference type="Proteomes" id="UP000324758"/>
    </source>
</evidence>
<accession>A0A5D3JZE5</accession>
<dbReference type="Proteomes" id="UP000324758">
    <property type="component" value="Unassembled WGS sequence"/>
</dbReference>
<name>A0A5D3JZE5_9BRAD</name>
<dbReference type="EMBL" id="VSSS01000089">
    <property type="protein sequence ID" value="TYL84977.1"/>
    <property type="molecule type" value="Genomic_DNA"/>
</dbReference>
<dbReference type="AlphaFoldDB" id="A0A5D3JZE5"/>
<reference evidence="1 2" key="1">
    <citation type="submission" date="2019-08" db="EMBL/GenBank/DDBJ databases">
        <title>Bradyrhizobium hipponensis sp. nov., a rhizobium isolated from a Lupinus angustifolius root nodule in Tunisia.</title>
        <authorList>
            <person name="Off K."/>
            <person name="Rejili M."/>
            <person name="Mars M."/>
            <person name="Brachmann A."/>
            <person name="Marin M."/>
        </authorList>
    </citation>
    <scope>NUCLEOTIDE SEQUENCE [LARGE SCALE GENOMIC DNA]</scope>
    <source>
        <strain evidence="1 2">CTAW71</strain>
    </source>
</reference>
<gene>
    <name evidence="1" type="ORF">FXB40_44375</name>
</gene>
<sequence>MKWLSVLRMRRAMTFQCGAAFENARRVRQNMRNNGADRGSRGVPLPDDAPAEIVASFLRALMERMTSHRATLEIPFH</sequence>
<protein>
    <submittedName>
        <fullName evidence="1">Uncharacterized protein</fullName>
    </submittedName>
</protein>
<proteinExistence type="predicted"/>